<feature type="signal peptide" evidence="5">
    <location>
        <begin position="1"/>
        <end position="25"/>
    </location>
</feature>
<evidence type="ECO:0000313" key="7">
    <source>
        <dbReference type="EMBL" id="SOD99694.1"/>
    </source>
</evidence>
<dbReference type="Pfam" id="PF01464">
    <property type="entry name" value="SLT"/>
    <property type="match status" value="1"/>
</dbReference>
<evidence type="ECO:0000256" key="3">
    <source>
        <dbReference type="ARBA" id="ARBA00022729"/>
    </source>
</evidence>
<evidence type="ECO:0000256" key="5">
    <source>
        <dbReference type="SAM" id="SignalP"/>
    </source>
</evidence>
<dbReference type="InterPro" id="IPR008939">
    <property type="entry name" value="Lytic_TGlycosylase_superhlx_U"/>
</dbReference>
<evidence type="ECO:0000259" key="6">
    <source>
        <dbReference type="Pfam" id="PF01464"/>
    </source>
</evidence>
<dbReference type="InterPro" id="IPR023346">
    <property type="entry name" value="Lysozyme-like_dom_sf"/>
</dbReference>
<dbReference type="EMBL" id="OCNJ01000009">
    <property type="protein sequence ID" value="SOD99694.1"/>
    <property type="molecule type" value="Genomic_DNA"/>
</dbReference>
<organism evidence="7 8">
    <name type="scientific">Caenispirillum bisanense</name>
    <dbReference type="NCBI Taxonomy" id="414052"/>
    <lineage>
        <taxon>Bacteria</taxon>
        <taxon>Pseudomonadati</taxon>
        <taxon>Pseudomonadota</taxon>
        <taxon>Alphaproteobacteria</taxon>
        <taxon>Rhodospirillales</taxon>
        <taxon>Novispirillaceae</taxon>
        <taxon>Caenispirillum</taxon>
    </lineage>
</organism>
<dbReference type="CDD" id="cd13401">
    <property type="entry name" value="Slt70-like"/>
    <property type="match status" value="1"/>
</dbReference>
<dbReference type="GO" id="GO:0004553">
    <property type="term" value="F:hydrolase activity, hydrolyzing O-glycosyl compounds"/>
    <property type="evidence" value="ECO:0007669"/>
    <property type="project" value="InterPro"/>
</dbReference>
<dbReference type="Gene3D" id="1.10.530.10">
    <property type="match status" value="1"/>
</dbReference>
<feature type="chain" id="PRO_5012764181" evidence="5">
    <location>
        <begin position="26"/>
        <end position="634"/>
    </location>
</feature>
<dbReference type="GO" id="GO:0042597">
    <property type="term" value="C:periplasmic space"/>
    <property type="evidence" value="ECO:0007669"/>
    <property type="project" value="InterPro"/>
</dbReference>
<evidence type="ECO:0000256" key="4">
    <source>
        <dbReference type="SAM" id="MobiDB-lite"/>
    </source>
</evidence>
<comment type="similarity">
    <text evidence="1">Belongs to the transglycosylase Slt family.</text>
</comment>
<dbReference type="PANTHER" id="PTHR37423">
    <property type="entry name" value="SOLUBLE LYTIC MUREIN TRANSGLYCOSYLASE-RELATED"/>
    <property type="match status" value="1"/>
</dbReference>
<reference evidence="7 8" key="1">
    <citation type="submission" date="2017-09" db="EMBL/GenBank/DDBJ databases">
        <authorList>
            <person name="Ehlers B."/>
            <person name="Leendertz F.H."/>
        </authorList>
    </citation>
    <scope>NUCLEOTIDE SEQUENCE [LARGE SCALE GENOMIC DNA]</scope>
    <source>
        <strain evidence="7 8">USBA 140</strain>
    </source>
</reference>
<proteinExistence type="inferred from homology"/>
<keyword evidence="3 5" id="KW-0732">Signal</keyword>
<evidence type="ECO:0000256" key="2">
    <source>
        <dbReference type="ARBA" id="ARBA00009387"/>
    </source>
</evidence>
<accession>A0A286GXC2</accession>
<dbReference type="PANTHER" id="PTHR37423:SF2">
    <property type="entry name" value="MEMBRANE-BOUND LYTIC MUREIN TRANSGLYCOSYLASE C"/>
    <property type="match status" value="1"/>
</dbReference>
<dbReference type="SUPFAM" id="SSF48435">
    <property type="entry name" value="Bacterial muramidases"/>
    <property type="match status" value="1"/>
</dbReference>
<evidence type="ECO:0000256" key="1">
    <source>
        <dbReference type="ARBA" id="ARBA00007734"/>
    </source>
</evidence>
<dbReference type="InterPro" id="IPR008258">
    <property type="entry name" value="Transglycosylase_SLT_dom_1"/>
</dbReference>
<feature type="region of interest" description="Disordered" evidence="4">
    <location>
        <begin position="28"/>
        <end position="59"/>
    </location>
</feature>
<evidence type="ECO:0000313" key="8">
    <source>
        <dbReference type="Proteomes" id="UP000219621"/>
    </source>
</evidence>
<feature type="region of interest" description="Disordered" evidence="4">
    <location>
        <begin position="145"/>
        <end position="165"/>
    </location>
</feature>
<dbReference type="SUPFAM" id="SSF53955">
    <property type="entry name" value="Lysozyme-like"/>
    <property type="match status" value="1"/>
</dbReference>
<sequence>MLCAAVLAGCLAAAATAAGVPAAVAAPPAQPAVGADPAQPAVGAGPAQQALVPAPAGRPAAPDAVLSEADVGLYRDIFRLQQDGDMAGADRLIARLSDRVLLGHVLAQRYMHPTAWRSTPGELRDWLAAYADHPEADRIHALAQQRGARNPQAPQGQGELTGAGGVEHQSWLPRSGYDHLSAADRKIAIRQWANFRKWLSRGATLNAREIVESDEAKRLLTKLDHDRMRAALGYAYFIDGMDDKALEWASRAVQGSGDKAPTGYWAAGLAEWRAGHVDKAAQWFEKLARSETASPWLRAGGGYWAARAHLRLRRPAEAYPMLQIAAEEGRTFYGLLARRALGLPLPFQWRDGGLSEVEAQALDALPGGRRAMALAQVGERERCEAELRRLYPGSDRRLAAAITALAEVAEMPGLALRLGGLMDTGDDPDSMNGALETAQFGGRAGAHYPIPPWTPVNGWAIDRALVYAFIRQESGFNPEARSWAGARGLMQLMPGTAALMRDATGISVADGHIDEPSINLALGQAYIDRLLSEPVISGNLFFLAAAYNAGPGNLQKWVGRANFQNDPLLFIESMPSRETRVFIERVLANLWIYRHRMGQSLASLDSVVAGEWPIYTAAEREDPTMAGVHNVQDY</sequence>
<name>A0A286GXC2_9PROT</name>
<feature type="domain" description="Transglycosylase SLT" evidence="6">
    <location>
        <begin position="459"/>
        <end position="566"/>
    </location>
</feature>
<dbReference type="Gene3D" id="1.25.20.10">
    <property type="entry name" value="Bacterial muramidases"/>
    <property type="match status" value="1"/>
</dbReference>
<dbReference type="Proteomes" id="UP000219621">
    <property type="component" value="Unassembled WGS sequence"/>
</dbReference>
<protein>
    <submittedName>
        <fullName evidence="7">Soluble lytic murein transglycosylase</fullName>
    </submittedName>
</protein>
<keyword evidence="8" id="KW-1185">Reference proteome</keyword>
<comment type="similarity">
    <text evidence="2">Belongs to the virb1 family.</text>
</comment>
<dbReference type="AlphaFoldDB" id="A0A286GXC2"/>
<gene>
    <name evidence="7" type="ORF">SAMN05421508_109131</name>
</gene>